<dbReference type="EMBL" id="VBUT01000015">
    <property type="protein sequence ID" value="TLF72710.1"/>
    <property type="molecule type" value="Genomic_DNA"/>
</dbReference>
<name>A0A5R8PF82_9NOCA</name>
<evidence type="ECO:0008006" key="5">
    <source>
        <dbReference type="Google" id="ProtNLM"/>
    </source>
</evidence>
<evidence type="ECO:0000313" key="4">
    <source>
        <dbReference type="Proteomes" id="UP000308349"/>
    </source>
</evidence>
<dbReference type="OrthoDB" id="4571540at2"/>
<reference evidence="3 4" key="1">
    <citation type="submission" date="2019-05" db="EMBL/GenBank/DDBJ databases">
        <title>Genomes sequences of two Nocardia cyriacigeorgica environmental isolates, type strains Nocardia asteroides ATCC 19247 and Nocardia cyriacigeorgica DSM 44484.</title>
        <authorList>
            <person name="Vautrin F."/>
            <person name="Bergeron E."/>
            <person name="Dubost A."/>
            <person name="Abrouk D."/>
            <person name="Rodriguez Nava V."/>
            <person name="Pujic P."/>
        </authorList>
    </citation>
    <scope>NUCLEOTIDE SEQUENCE [LARGE SCALE GENOMIC DNA]</scope>
    <source>
        <strain evidence="2 4">EML 1456</strain>
        <strain evidence="1 3">EML 446</strain>
    </source>
</reference>
<organism evidence="2 4">
    <name type="scientific">Nocardia cyriacigeorgica</name>
    <dbReference type="NCBI Taxonomy" id="135487"/>
    <lineage>
        <taxon>Bacteria</taxon>
        <taxon>Bacillati</taxon>
        <taxon>Actinomycetota</taxon>
        <taxon>Actinomycetes</taxon>
        <taxon>Mycobacteriales</taxon>
        <taxon>Nocardiaceae</taxon>
        <taxon>Nocardia</taxon>
    </lineage>
</organism>
<protein>
    <recommendedName>
        <fullName evidence="5">DNA-directed RNA polymerase subunit beta</fullName>
    </recommendedName>
</protein>
<proteinExistence type="predicted"/>
<dbReference type="RefSeq" id="WP_138452969.1">
    <property type="nucleotide sequence ID" value="NZ_JADLSC010000002.1"/>
</dbReference>
<evidence type="ECO:0000313" key="3">
    <source>
        <dbReference type="Proteomes" id="UP000306378"/>
    </source>
</evidence>
<evidence type="ECO:0000313" key="2">
    <source>
        <dbReference type="EMBL" id="TLG12464.1"/>
    </source>
</evidence>
<dbReference type="Proteomes" id="UP000306378">
    <property type="component" value="Unassembled WGS sequence"/>
</dbReference>
<dbReference type="EMBL" id="VBUU01000008">
    <property type="protein sequence ID" value="TLG12464.1"/>
    <property type="molecule type" value="Genomic_DNA"/>
</dbReference>
<dbReference type="AlphaFoldDB" id="A0A5R8PF82"/>
<sequence length="152" mass="16988">MTLLQVCQSVHEVVYVYRHRFGFPVEVVADRPLLITGRDMTAVSMPQPLGRVVRDHLVRAGVASVPVITHLKHPRWIFLVGLDRPTDTPSSGMLAAFGVDVVRADKRVWLPHLYASVGWRWESEPHPMSPSGRPAVPVRAELLTTTRAVVEL</sequence>
<gene>
    <name evidence="1" type="ORF">FEK34_28655</name>
    <name evidence="2" type="ORF">FEK35_11190</name>
</gene>
<accession>A0A5R8PF82</accession>
<comment type="caution">
    <text evidence="2">The sequence shown here is derived from an EMBL/GenBank/DDBJ whole genome shotgun (WGS) entry which is preliminary data.</text>
</comment>
<dbReference type="Proteomes" id="UP000308349">
    <property type="component" value="Unassembled WGS sequence"/>
</dbReference>
<evidence type="ECO:0000313" key="1">
    <source>
        <dbReference type="EMBL" id="TLF72710.1"/>
    </source>
</evidence>